<dbReference type="GO" id="GO:0080044">
    <property type="term" value="F:quercetin 7-O-glucosyltransferase activity"/>
    <property type="evidence" value="ECO:0007669"/>
    <property type="project" value="TreeGrafter"/>
</dbReference>
<keyword evidence="6" id="KW-1185">Reference proteome</keyword>
<dbReference type="PANTHER" id="PTHR11926">
    <property type="entry name" value="GLUCOSYL/GLUCURONOSYL TRANSFERASES"/>
    <property type="match status" value="1"/>
</dbReference>
<dbReference type="Pfam" id="PF00201">
    <property type="entry name" value="UDPGT"/>
    <property type="match status" value="1"/>
</dbReference>
<evidence type="ECO:0000256" key="1">
    <source>
        <dbReference type="ARBA" id="ARBA00009995"/>
    </source>
</evidence>
<gene>
    <name evidence="5" type="ORF">SASPL_138952</name>
</gene>
<proteinExistence type="inferred from homology"/>
<comment type="similarity">
    <text evidence="1 3">Belongs to the UDP-glycosyltransferase family.</text>
</comment>
<organism evidence="5">
    <name type="scientific">Salvia splendens</name>
    <name type="common">Scarlet sage</name>
    <dbReference type="NCBI Taxonomy" id="180675"/>
    <lineage>
        <taxon>Eukaryota</taxon>
        <taxon>Viridiplantae</taxon>
        <taxon>Streptophyta</taxon>
        <taxon>Embryophyta</taxon>
        <taxon>Tracheophyta</taxon>
        <taxon>Spermatophyta</taxon>
        <taxon>Magnoliopsida</taxon>
        <taxon>eudicotyledons</taxon>
        <taxon>Gunneridae</taxon>
        <taxon>Pentapetalae</taxon>
        <taxon>asterids</taxon>
        <taxon>lamiids</taxon>
        <taxon>Lamiales</taxon>
        <taxon>Lamiaceae</taxon>
        <taxon>Nepetoideae</taxon>
        <taxon>Mentheae</taxon>
        <taxon>Salviinae</taxon>
        <taxon>Salvia</taxon>
        <taxon>Salvia subgen. Calosphace</taxon>
        <taxon>core Calosphace</taxon>
    </lineage>
</organism>
<dbReference type="GO" id="GO:0080043">
    <property type="term" value="F:quercetin 3-O-glucosyltransferase activity"/>
    <property type="evidence" value="ECO:0007669"/>
    <property type="project" value="TreeGrafter"/>
</dbReference>
<dbReference type="Gene3D" id="3.40.50.2000">
    <property type="entry name" value="Glycogen Phosphorylase B"/>
    <property type="match status" value="2"/>
</dbReference>
<dbReference type="FunFam" id="3.40.50.2000:FF:000040">
    <property type="entry name" value="UDP-glycosyltransferase 76C1"/>
    <property type="match status" value="1"/>
</dbReference>
<protein>
    <recommendedName>
        <fullName evidence="4">Glycosyltransferase</fullName>
        <ecNumber evidence="4">2.4.1.-</ecNumber>
    </recommendedName>
</protein>
<accession>A0A8X8WW27</accession>
<dbReference type="PROSITE" id="PS00375">
    <property type="entry name" value="UDPGT"/>
    <property type="match status" value="1"/>
</dbReference>
<keyword evidence="3" id="KW-0328">Glycosyltransferase</keyword>
<dbReference type="InterPro" id="IPR002213">
    <property type="entry name" value="UDP_glucos_trans"/>
</dbReference>
<dbReference type="Proteomes" id="UP000298416">
    <property type="component" value="Unassembled WGS sequence"/>
</dbReference>
<dbReference type="PANTHER" id="PTHR11926:SF1392">
    <property type="entry name" value="GLYCOSYLTRANSFERASE"/>
    <property type="match status" value="1"/>
</dbReference>
<evidence type="ECO:0000313" key="5">
    <source>
        <dbReference type="EMBL" id="KAG6402081.1"/>
    </source>
</evidence>
<reference evidence="5" key="2">
    <citation type="submission" date="2020-08" db="EMBL/GenBank/DDBJ databases">
        <title>Plant Genome Project.</title>
        <authorList>
            <person name="Zhang R.-G."/>
        </authorList>
    </citation>
    <scope>NUCLEOTIDE SEQUENCE</scope>
    <source>
        <strain evidence="5">Huo1</strain>
        <tissue evidence="5">Leaf</tissue>
    </source>
</reference>
<dbReference type="InterPro" id="IPR035595">
    <property type="entry name" value="UDP_glycos_trans_CS"/>
</dbReference>
<reference evidence="5" key="1">
    <citation type="submission" date="2018-01" db="EMBL/GenBank/DDBJ databases">
        <authorList>
            <person name="Mao J.F."/>
        </authorList>
    </citation>
    <scope>NUCLEOTIDE SEQUENCE</scope>
    <source>
        <strain evidence="5">Huo1</strain>
        <tissue evidence="5">Leaf</tissue>
    </source>
</reference>
<evidence type="ECO:0000256" key="3">
    <source>
        <dbReference type="RuleBase" id="RU003718"/>
    </source>
</evidence>
<evidence type="ECO:0000256" key="2">
    <source>
        <dbReference type="ARBA" id="ARBA00022679"/>
    </source>
</evidence>
<comment type="caution">
    <text evidence="5">The sequence shown here is derived from an EMBL/GenBank/DDBJ whole genome shotgun (WGS) entry which is preliminary data.</text>
</comment>
<keyword evidence="2 3" id="KW-0808">Transferase</keyword>
<name>A0A8X8WW27_SALSN</name>
<dbReference type="EC" id="2.4.1.-" evidence="4"/>
<dbReference type="AlphaFoldDB" id="A0A8X8WW27"/>
<dbReference type="CDD" id="cd03784">
    <property type="entry name" value="GT1_Gtf-like"/>
    <property type="match status" value="1"/>
</dbReference>
<dbReference type="SUPFAM" id="SSF53756">
    <property type="entry name" value="UDP-Glycosyltransferase/glycogen phosphorylase"/>
    <property type="match status" value="1"/>
</dbReference>
<evidence type="ECO:0000256" key="4">
    <source>
        <dbReference type="RuleBase" id="RU362057"/>
    </source>
</evidence>
<evidence type="ECO:0000313" key="6">
    <source>
        <dbReference type="Proteomes" id="UP000298416"/>
    </source>
</evidence>
<dbReference type="EMBL" id="PNBA02000014">
    <property type="protein sequence ID" value="KAG6402081.1"/>
    <property type="molecule type" value="Genomic_DNA"/>
</dbReference>
<sequence>MTSDSDQQNLRPPPHVLIFPMPVQGHLNPMLKLAHLLCLAEFHVTFIISDSNHRRLLQHTTASAAFSRYPGFQFRSLPDGLPDNHPRRGHGAMELMSSVANVTVPLFKKMMIQENFLASAARRSITCFVADGLLSFAPDFCEENGIPLICFRPATASYFWAIYRFPQLLQAQEIPFGGDMNISIFVKDFVGKSMDGLIESIPGMEGFLRRRDLPGFYRVDDINDPTLKGVVAAVRQINRAQAVILNSCEDLEGQIVAEMQNYVPRVFSIGPIHEQVKYRLTEKEAESSIITASLWAEDRSCIDWLDAQPPKSVIYVSFGSLTLLTREQVLEFLHGLLESSQRFLWVMRPDSVTGSNAEDPVPAELMERIKGKGLLVEWAPQEKVLNHPAVGGFMTHSGWNSTLESIAAGVPMICWPYLGDQQTNSRFVSEVWKIGLDIKDTCDRKIIEKAIRDEMEVRKDEFMERSTNLAKLVKRTISKGGSSYNNWDDLIQYIKSLVI</sequence>